<dbReference type="RefSeq" id="WP_184203632.1">
    <property type="nucleotide sequence ID" value="NZ_JACHGW010000007.1"/>
</dbReference>
<organism evidence="1 2">
    <name type="scientific">Armatimonas rosea</name>
    <dbReference type="NCBI Taxonomy" id="685828"/>
    <lineage>
        <taxon>Bacteria</taxon>
        <taxon>Bacillati</taxon>
        <taxon>Armatimonadota</taxon>
        <taxon>Armatimonadia</taxon>
        <taxon>Armatimonadales</taxon>
        <taxon>Armatimonadaceae</taxon>
        <taxon>Armatimonas</taxon>
    </lineage>
</organism>
<dbReference type="Proteomes" id="UP000520814">
    <property type="component" value="Unassembled WGS sequence"/>
</dbReference>
<comment type="caution">
    <text evidence="1">The sequence shown here is derived from an EMBL/GenBank/DDBJ whole genome shotgun (WGS) entry which is preliminary data.</text>
</comment>
<keyword evidence="2" id="KW-1185">Reference proteome</keyword>
<dbReference type="AlphaFoldDB" id="A0A7W9SW83"/>
<sequence>MRQIDRGAQQAIDQLVAAHQALFSYSAQVRAEAVGDTKRETAMATVSYQKPNRARVEVKRVGGPSQLSVSDGTNRLVEGGGSRRKGKAEAGEKAVITTLSQANFFISPVFLYLTSRAAPIPSLLPGPPKVLGYGNPINLDGVAVEVVIADVQTKDGIVRLTFSIGKDDHLLRRLMIQTDFQSENLTLAETYTQVKANPSLEKKLFTLPA</sequence>
<name>A0A7W9SW83_ARMRO</name>
<reference evidence="1 2" key="1">
    <citation type="submission" date="2020-08" db="EMBL/GenBank/DDBJ databases">
        <title>Genomic Encyclopedia of Type Strains, Phase IV (KMG-IV): sequencing the most valuable type-strain genomes for metagenomic binning, comparative biology and taxonomic classification.</title>
        <authorList>
            <person name="Goeker M."/>
        </authorList>
    </citation>
    <scope>NUCLEOTIDE SEQUENCE [LARGE SCALE GENOMIC DNA]</scope>
    <source>
        <strain evidence="1 2">DSM 23562</strain>
    </source>
</reference>
<gene>
    <name evidence="1" type="ORF">HNQ39_005378</name>
</gene>
<evidence type="ECO:0000313" key="1">
    <source>
        <dbReference type="EMBL" id="MBB6053543.1"/>
    </source>
</evidence>
<evidence type="ECO:0000313" key="2">
    <source>
        <dbReference type="Proteomes" id="UP000520814"/>
    </source>
</evidence>
<protein>
    <submittedName>
        <fullName evidence="1">Outer membrane lipoprotein-sorting protein</fullName>
    </submittedName>
</protein>
<proteinExistence type="predicted"/>
<accession>A0A7W9SW83</accession>
<dbReference type="EMBL" id="JACHGW010000007">
    <property type="protein sequence ID" value="MBB6053543.1"/>
    <property type="molecule type" value="Genomic_DNA"/>
</dbReference>
<keyword evidence="1" id="KW-0449">Lipoprotein</keyword>